<dbReference type="InterPro" id="IPR027304">
    <property type="entry name" value="Trigger_fact/SurA_dom_sf"/>
</dbReference>
<evidence type="ECO:0000256" key="1">
    <source>
        <dbReference type="SAM" id="MobiDB-lite"/>
    </source>
</evidence>
<comment type="caution">
    <text evidence="2">The sequence shown here is derived from an EMBL/GenBank/DDBJ whole genome shotgun (WGS) entry which is preliminary data.</text>
</comment>
<dbReference type="EMBL" id="JACHJV010000001">
    <property type="protein sequence ID" value="MBB4923893.1"/>
    <property type="molecule type" value="Genomic_DNA"/>
</dbReference>
<protein>
    <recommendedName>
        <fullName evidence="4">Lipoprotein</fullName>
    </recommendedName>
</protein>
<keyword evidence="3" id="KW-1185">Reference proteome</keyword>
<dbReference type="RefSeq" id="WP_184935925.1">
    <property type="nucleotide sequence ID" value="NZ_JACHJV010000001.1"/>
</dbReference>
<dbReference type="AlphaFoldDB" id="A0A7W7VVH1"/>
<dbReference type="Proteomes" id="UP000540506">
    <property type="component" value="Unassembled WGS sequence"/>
</dbReference>
<reference evidence="2 3" key="1">
    <citation type="submission" date="2020-08" db="EMBL/GenBank/DDBJ databases">
        <title>Sequencing the genomes of 1000 actinobacteria strains.</title>
        <authorList>
            <person name="Klenk H.-P."/>
        </authorList>
    </citation>
    <scope>NUCLEOTIDE SEQUENCE [LARGE SCALE GENOMIC DNA]</scope>
    <source>
        <strain evidence="2 3">DSM 41654</strain>
    </source>
</reference>
<organism evidence="2 3">
    <name type="scientific">Kitasatospora kifunensis</name>
    <name type="common">Streptomyces kifunensis</name>
    <dbReference type="NCBI Taxonomy" id="58351"/>
    <lineage>
        <taxon>Bacteria</taxon>
        <taxon>Bacillati</taxon>
        <taxon>Actinomycetota</taxon>
        <taxon>Actinomycetes</taxon>
        <taxon>Kitasatosporales</taxon>
        <taxon>Streptomycetaceae</taxon>
        <taxon>Kitasatospora</taxon>
    </lineage>
</organism>
<evidence type="ECO:0000313" key="3">
    <source>
        <dbReference type="Proteomes" id="UP000540506"/>
    </source>
</evidence>
<name>A0A7W7VVH1_KITKI</name>
<accession>A0A7W7VVH1</accession>
<gene>
    <name evidence="2" type="ORF">FHR34_002886</name>
</gene>
<sequence>MIRSRSAHRPVAARPARAVRAARPARGSVRRLLPAAGALLAAVLLSGCGGQAPHPGAAALVGKDRITEAAVEARVAEFRTQAAELPAGQYQEQAGLVGATVSGMVFSDVVDYALAQHQLSVSDTEVAQLRADQVQAWDGEAGLEQMLLLKHAVPAQDIDGFYREQIGLQKLVALSGQQLGTTDGNKTIHQILAEAATELKVTVNPRYGSWDIQQSVLNSPAEDWLPQSGAAS</sequence>
<proteinExistence type="predicted"/>
<dbReference type="SUPFAM" id="SSF109998">
    <property type="entry name" value="Triger factor/SurA peptide-binding domain-like"/>
    <property type="match status" value="1"/>
</dbReference>
<evidence type="ECO:0008006" key="4">
    <source>
        <dbReference type="Google" id="ProtNLM"/>
    </source>
</evidence>
<feature type="compositionally biased region" description="Low complexity" evidence="1">
    <location>
        <begin position="9"/>
        <end position="20"/>
    </location>
</feature>
<feature type="region of interest" description="Disordered" evidence="1">
    <location>
        <begin position="1"/>
        <end position="20"/>
    </location>
</feature>
<evidence type="ECO:0000313" key="2">
    <source>
        <dbReference type="EMBL" id="MBB4923893.1"/>
    </source>
</evidence>